<keyword evidence="2" id="KW-1185">Reference proteome</keyword>
<dbReference type="Proteomes" id="UP000276133">
    <property type="component" value="Unassembled WGS sequence"/>
</dbReference>
<dbReference type="AlphaFoldDB" id="A0A3M7R6Q5"/>
<comment type="caution">
    <text evidence="1">The sequence shown here is derived from an EMBL/GenBank/DDBJ whole genome shotgun (WGS) entry which is preliminary data.</text>
</comment>
<sequence length="59" mass="6773">MGTVFSIHQVVKQVEHIVVTSFNATTDTVKNKLDETVGFFGRDDNYLYVKIKLIQKENL</sequence>
<accession>A0A3M7R6Q5</accession>
<dbReference type="EMBL" id="REGN01004072">
    <property type="protein sequence ID" value="RNA19312.1"/>
    <property type="molecule type" value="Genomic_DNA"/>
</dbReference>
<protein>
    <submittedName>
        <fullName evidence="1">Uncharacterized protein</fullName>
    </submittedName>
</protein>
<gene>
    <name evidence="1" type="ORF">BpHYR1_017967</name>
</gene>
<reference evidence="1 2" key="1">
    <citation type="journal article" date="2018" name="Sci. Rep.">
        <title>Genomic signatures of local adaptation to the degree of environmental predictability in rotifers.</title>
        <authorList>
            <person name="Franch-Gras L."/>
            <person name="Hahn C."/>
            <person name="Garcia-Roger E.M."/>
            <person name="Carmona M.J."/>
            <person name="Serra M."/>
            <person name="Gomez A."/>
        </authorList>
    </citation>
    <scope>NUCLEOTIDE SEQUENCE [LARGE SCALE GENOMIC DNA]</scope>
    <source>
        <strain evidence="1">HYR1</strain>
    </source>
</reference>
<proteinExistence type="predicted"/>
<name>A0A3M7R6Q5_BRAPC</name>
<evidence type="ECO:0000313" key="2">
    <source>
        <dbReference type="Proteomes" id="UP000276133"/>
    </source>
</evidence>
<evidence type="ECO:0000313" key="1">
    <source>
        <dbReference type="EMBL" id="RNA19312.1"/>
    </source>
</evidence>
<organism evidence="1 2">
    <name type="scientific">Brachionus plicatilis</name>
    <name type="common">Marine rotifer</name>
    <name type="synonym">Brachionus muelleri</name>
    <dbReference type="NCBI Taxonomy" id="10195"/>
    <lineage>
        <taxon>Eukaryota</taxon>
        <taxon>Metazoa</taxon>
        <taxon>Spiralia</taxon>
        <taxon>Gnathifera</taxon>
        <taxon>Rotifera</taxon>
        <taxon>Eurotatoria</taxon>
        <taxon>Monogononta</taxon>
        <taxon>Pseudotrocha</taxon>
        <taxon>Ploima</taxon>
        <taxon>Brachionidae</taxon>
        <taxon>Brachionus</taxon>
    </lineage>
</organism>